<dbReference type="GO" id="GO:0016773">
    <property type="term" value="F:phosphotransferase activity, alcohol group as acceptor"/>
    <property type="evidence" value="ECO:0007669"/>
    <property type="project" value="InterPro"/>
</dbReference>
<dbReference type="RefSeq" id="WP_145199259.1">
    <property type="nucleotide sequence ID" value="NZ_CP036434.1"/>
</dbReference>
<keyword evidence="3" id="KW-1185">Reference proteome</keyword>
<dbReference type="GO" id="GO:0009254">
    <property type="term" value="P:peptidoglycan turnover"/>
    <property type="evidence" value="ECO:0007669"/>
    <property type="project" value="InterPro"/>
</dbReference>
<dbReference type="InterPro" id="IPR005338">
    <property type="entry name" value="Anhydro_N_Ac-Mur_kinase"/>
</dbReference>
<dbReference type="GO" id="GO:0006040">
    <property type="term" value="P:amino sugar metabolic process"/>
    <property type="evidence" value="ECO:0007669"/>
    <property type="project" value="InterPro"/>
</dbReference>
<evidence type="ECO:0000313" key="2">
    <source>
        <dbReference type="EMBL" id="QDV07772.1"/>
    </source>
</evidence>
<dbReference type="Gene3D" id="3.30.420.40">
    <property type="match status" value="2"/>
</dbReference>
<reference evidence="2 3" key="1">
    <citation type="submission" date="2019-02" db="EMBL/GenBank/DDBJ databases">
        <title>Deep-cultivation of Planctomycetes and their phenomic and genomic characterization uncovers novel biology.</title>
        <authorList>
            <person name="Wiegand S."/>
            <person name="Jogler M."/>
            <person name="Boedeker C."/>
            <person name="Pinto D."/>
            <person name="Vollmers J."/>
            <person name="Rivas-Marin E."/>
            <person name="Kohn T."/>
            <person name="Peeters S.H."/>
            <person name="Heuer A."/>
            <person name="Rast P."/>
            <person name="Oberbeckmann S."/>
            <person name="Bunk B."/>
            <person name="Jeske O."/>
            <person name="Meyerdierks A."/>
            <person name="Storesund J.E."/>
            <person name="Kallscheuer N."/>
            <person name="Luecker S."/>
            <person name="Lage O.M."/>
            <person name="Pohl T."/>
            <person name="Merkel B.J."/>
            <person name="Hornburger P."/>
            <person name="Mueller R.-W."/>
            <person name="Bruemmer F."/>
            <person name="Labrenz M."/>
            <person name="Spormann A.M."/>
            <person name="Op den Camp H."/>
            <person name="Overmann J."/>
            <person name="Amann R."/>
            <person name="Jetten M.S.M."/>
            <person name="Mascher T."/>
            <person name="Medema M.H."/>
            <person name="Devos D.P."/>
            <person name="Kaster A.-K."/>
            <person name="Ovreas L."/>
            <person name="Rohde M."/>
            <person name="Galperin M.Y."/>
            <person name="Jogler C."/>
        </authorList>
    </citation>
    <scope>NUCLEOTIDE SEQUENCE [LARGE SCALE GENOMIC DNA]</scope>
    <source>
        <strain evidence="2 3">Poly30</strain>
    </source>
</reference>
<dbReference type="Proteomes" id="UP000320390">
    <property type="component" value="Chromosome"/>
</dbReference>
<name>A0A518EUK1_9BACT</name>
<proteinExistence type="predicted"/>
<feature type="region of interest" description="Disordered" evidence="1">
    <location>
        <begin position="404"/>
        <end position="440"/>
    </location>
</feature>
<dbReference type="InterPro" id="IPR043129">
    <property type="entry name" value="ATPase_NBD"/>
</dbReference>
<dbReference type="GO" id="GO:0016301">
    <property type="term" value="F:kinase activity"/>
    <property type="evidence" value="ECO:0007669"/>
    <property type="project" value="UniProtKB-KW"/>
</dbReference>
<dbReference type="SUPFAM" id="SSF53067">
    <property type="entry name" value="Actin-like ATPase domain"/>
    <property type="match status" value="1"/>
</dbReference>
<dbReference type="AlphaFoldDB" id="A0A518EUK1"/>
<dbReference type="Pfam" id="PF03702">
    <property type="entry name" value="AnmK"/>
    <property type="match status" value="1"/>
</dbReference>
<dbReference type="EMBL" id="CP036434">
    <property type="protein sequence ID" value="QDV07772.1"/>
    <property type="molecule type" value="Genomic_DNA"/>
</dbReference>
<dbReference type="GO" id="GO:0005524">
    <property type="term" value="F:ATP binding"/>
    <property type="evidence" value="ECO:0007669"/>
    <property type="project" value="InterPro"/>
</dbReference>
<dbReference type="EC" id="2.7.1.170" evidence="2"/>
<evidence type="ECO:0000256" key="1">
    <source>
        <dbReference type="SAM" id="MobiDB-lite"/>
    </source>
</evidence>
<keyword evidence="2" id="KW-0418">Kinase</keyword>
<protein>
    <submittedName>
        <fullName evidence="2">Anhydro-N-acetylmuramic acid kinase</fullName>
        <ecNumber evidence="2">2.7.1.170</ecNumber>
    </submittedName>
</protein>
<accession>A0A518EUK1</accession>
<gene>
    <name evidence="2" type="primary">anmK</name>
    <name evidence="2" type="ORF">Poly30_33050</name>
</gene>
<organism evidence="2 3">
    <name type="scientific">Saltatorellus ferox</name>
    <dbReference type="NCBI Taxonomy" id="2528018"/>
    <lineage>
        <taxon>Bacteria</taxon>
        <taxon>Pseudomonadati</taxon>
        <taxon>Planctomycetota</taxon>
        <taxon>Planctomycetia</taxon>
        <taxon>Planctomycetia incertae sedis</taxon>
        <taxon>Saltatorellus</taxon>
    </lineage>
</organism>
<keyword evidence="2" id="KW-0808">Transferase</keyword>
<evidence type="ECO:0000313" key="3">
    <source>
        <dbReference type="Proteomes" id="UP000320390"/>
    </source>
</evidence>
<dbReference type="PANTHER" id="PTHR30605:SF0">
    <property type="entry name" value="ANHYDRO-N-ACETYLMURAMIC ACID KINASE"/>
    <property type="match status" value="1"/>
</dbReference>
<sequence length="440" mass="44384">MHPFLSPFSTSLLAGSLDLEGSTGAESSGRRTPLIAGVLSGTSADGIDVVLAVARFESNTQESGRLVGIEGVALATEPFDSDLGERVRAALDGAPLGLGDLAELDRDLGLAFGAAARRVADRHDLGELVLVASHGQTVFHHDGDPARGKVTLQLGDGDFVAEAAGVAVVSDFRTRDCAAGGEGAPLVGLVDDVLFAAAPRPLAILNLGGISNWTILAHRGADPVAFDAGPAGALLDGLSRALLDAPFDPGGSAASMGTVDDRLVEEWLRHPFFLTRGPRSTGRDTFGRPYVQAILDAMGEAVGDRASDLLASACAFVAKAASRALAESLPVGSAPVHLLVAGGGIHNATLMAALEASVAGDLAARGVETASFGSSDAAGVPPDGREALAFAALGARFLIGEPSTSRAATGAAPGRILGKWSPAPPIPVSDTNGPGPSIPE</sequence>
<dbReference type="PANTHER" id="PTHR30605">
    <property type="entry name" value="ANHYDRO-N-ACETYLMURAMIC ACID KINASE"/>
    <property type="match status" value="1"/>
</dbReference>
<dbReference type="OrthoDB" id="9763949at2"/>